<dbReference type="RefSeq" id="XP_008703163.1">
    <property type="nucleotide sequence ID" value="XM_008704941.1"/>
</dbReference>
<sequence>MNEGLQVQIRARHLVVAPVPTTRAVLRPEATEAVTAAQRGTKRLGRTGARTRAPPEEPRAGQHPPCARKAARHAARWGPAACLARSPFAGLEGGAVKFVLSVFFRKIFILQLVGLVLTYNFTDCDFEKIRKKYQEVIYQALEKYMNGTKSTEFNNPIYCENPPDCLTKIERITFYPTHGCTSLAEEIFAIGTNATLTLQCPGYSGMQINNTQAKKKRKKREVTTNKCRERVAYLIGLWRRFSRIS</sequence>
<name>A0A384D7X5_URSMA</name>
<dbReference type="GO" id="GO:0061844">
    <property type="term" value="P:antimicrobial humoral immune response mediated by antimicrobial peptide"/>
    <property type="evidence" value="ECO:0007669"/>
    <property type="project" value="TreeGrafter"/>
</dbReference>
<dbReference type="GO" id="GO:0005576">
    <property type="term" value="C:extracellular region"/>
    <property type="evidence" value="ECO:0007669"/>
    <property type="project" value="TreeGrafter"/>
</dbReference>
<evidence type="ECO:0000313" key="2">
    <source>
        <dbReference type="Proteomes" id="UP000261680"/>
    </source>
</evidence>
<dbReference type="AlphaFoldDB" id="A0A384D7X5"/>
<dbReference type="GO" id="GO:0050729">
    <property type="term" value="P:positive regulation of inflammatory response"/>
    <property type="evidence" value="ECO:0007669"/>
    <property type="project" value="TreeGrafter"/>
</dbReference>
<evidence type="ECO:0000313" key="3">
    <source>
        <dbReference type="RefSeq" id="XP_008703163.1"/>
    </source>
</evidence>
<dbReference type="GO" id="GO:0005139">
    <property type="term" value="F:interleukin-7 receptor binding"/>
    <property type="evidence" value="ECO:0007669"/>
    <property type="project" value="TreeGrafter"/>
</dbReference>
<dbReference type="InterPro" id="IPR029189">
    <property type="entry name" value="TSLP"/>
</dbReference>
<dbReference type="GO" id="GO:0032755">
    <property type="term" value="P:positive regulation of interleukin-6 production"/>
    <property type="evidence" value="ECO:0007669"/>
    <property type="project" value="TreeGrafter"/>
</dbReference>
<proteinExistence type="predicted"/>
<dbReference type="GO" id="GO:0032736">
    <property type="term" value="P:positive regulation of interleukin-13 production"/>
    <property type="evidence" value="ECO:0007669"/>
    <property type="project" value="TreeGrafter"/>
</dbReference>
<keyword evidence="2" id="KW-1185">Reference proteome</keyword>
<dbReference type="GO" id="GO:0005125">
    <property type="term" value="F:cytokine activity"/>
    <property type="evidence" value="ECO:0007669"/>
    <property type="project" value="InterPro"/>
</dbReference>
<dbReference type="STRING" id="29073.ENSUMAP00000021302"/>
<dbReference type="Gene3D" id="1.20.1250.90">
    <property type="entry name" value="Thymic stromal lymphopoietin"/>
    <property type="match status" value="1"/>
</dbReference>
<dbReference type="Proteomes" id="UP000261680">
    <property type="component" value="Unplaced"/>
</dbReference>
<feature type="region of interest" description="Disordered" evidence="1">
    <location>
        <begin position="36"/>
        <end position="69"/>
    </location>
</feature>
<dbReference type="KEGG" id="umr:103675809"/>
<gene>
    <name evidence="3" type="primary">LOC103675809</name>
</gene>
<dbReference type="GO" id="GO:0001961">
    <property type="term" value="P:positive regulation of cytokine-mediated signaling pathway"/>
    <property type="evidence" value="ECO:0007669"/>
    <property type="project" value="TreeGrafter"/>
</dbReference>
<dbReference type="Pfam" id="PF15216">
    <property type="entry name" value="TSLP"/>
    <property type="match status" value="1"/>
</dbReference>
<dbReference type="FunFam" id="1.20.1250.90:FF:000001">
    <property type="entry name" value="Thymic stromal lymphopoietin"/>
    <property type="match status" value="1"/>
</dbReference>
<reference evidence="3" key="1">
    <citation type="submission" date="2025-08" db="UniProtKB">
        <authorList>
            <consortium name="RefSeq"/>
        </authorList>
    </citation>
    <scope>IDENTIFICATION</scope>
    <source>
        <tissue evidence="3">Whole blood</tissue>
    </source>
</reference>
<protein>
    <submittedName>
        <fullName evidence="3">Thymic stromal lymphopoietin</fullName>
    </submittedName>
</protein>
<organism evidence="2 3">
    <name type="scientific">Ursus maritimus</name>
    <name type="common">Polar bear</name>
    <name type="synonym">Thalarctos maritimus</name>
    <dbReference type="NCBI Taxonomy" id="29073"/>
    <lineage>
        <taxon>Eukaryota</taxon>
        <taxon>Metazoa</taxon>
        <taxon>Chordata</taxon>
        <taxon>Craniata</taxon>
        <taxon>Vertebrata</taxon>
        <taxon>Euteleostomi</taxon>
        <taxon>Mammalia</taxon>
        <taxon>Eutheria</taxon>
        <taxon>Laurasiatheria</taxon>
        <taxon>Carnivora</taxon>
        <taxon>Caniformia</taxon>
        <taxon>Ursidae</taxon>
        <taxon>Ursus</taxon>
    </lineage>
</organism>
<dbReference type="InterPro" id="IPR038329">
    <property type="entry name" value="TSLP_sf"/>
</dbReference>
<dbReference type="PANTHER" id="PTHR38003:SF1">
    <property type="entry name" value="THYMIC STROMAL LYMPHOPOIETIN"/>
    <property type="match status" value="1"/>
</dbReference>
<dbReference type="OrthoDB" id="9838157at2759"/>
<dbReference type="SMR" id="A0A384D7X5"/>
<dbReference type="CTD" id="85480"/>
<accession>A0A384D7X5</accession>
<dbReference type="GO" id="GO:0032754">
    <property type="term" value="P:positive regulation of interleukin-5 production"/>
    <property type="evidence" value="ECO:0007669"/>
    <property type="project" value="TreeGrafter"/>
</dbReference>
<dbReference type="GO" id="GO:0032733">
    <property type="term" value="P:positive regulation of interleukin-10 production"/>
    <property type="evidence" value="ECO:0007669"/>
    <property type="project" value="TreeGrafter"/>
</dbReference>
<evidence type="ECO:0000256" key="1">
    <source>
        <dbReference type="SAM" id="MobiDB-lite"/>
    </source>
</evidence>
<dbReference type="GeneID" id="103675809"/>
<dbReference type="PANTHER" id="PTHR38003">
    <property type="entry name" value="THYMIC STROMAL LYMPHOPOIETIN"/>
    <property type="match status" value="1"/>
</dbReference>
<dbReference type="GO" id="GO:0032722">
    <property type="term" value="P:positive regulation of chemokine production"/>
    <property type="evidence" value="ECO:0007669"/>
    <property type="project" value="TreeGrafter"/>
</dbReference>